<sequence>MSSYYARYMSGEHEAVWNDLRALGDIPEDLVDDAAAVADETMIRVAQHVARIAAALPEFGWVSSDRLVPAHQPPTEDDDDLVDTLIDKIGGLPLALEACLRRVGEVWFAGDCQVLELTYHQQPAPRGTPPGPEYPDPLCLGNAYSLSYELQRCDDPAALVFAIAPDESTKANVAGAAHGIELPALTADAVLHGVAGRPGITLVDYLRESVAWGGFPGFSFTPELAPAALITLRTKPDF</sequence>
<dbReference type="RefSeq" id="WP_133794093.1">
    <property type="nucleotide sequence ID" value="NZ_FNDV01000001.1"/>
</dbReference>
<dbReference type="OrthoDB" id="1333924at2"/>
<dbReference type="EMBL" id="FNJB01000002">
    <property type="protein sequence ID" value="SDO23714.1"/>
    <property type="molecule type" value="Genomic_DNA"/>
</dbReference>
<evidence type="ECO:0000313" key="2">
    <source>
        <dbReference type="Proteomes" id="UP000199651"/>
    </source>
</evidence>
<evidence type="ECO:0000313" key="1">
    <source>
        <dbReference type="EMBL" id="SDO23714.1"/>
    </source>
</evidence>
<organism evidence="1 2">
    <name type="scientific">Actinokineospora alba</name>
    <dbReference type="NCBI Taxonomy" id="504798"/>
    <lineage>
        <taxon>Bacteria</taxon>
        <taxon>Bacillati</taxon>
        <taxon>Actinomycetota</taxon>
        <taxon>Actinomycetes</taxon>
        <taxon>Pseudonocardiales</taxon>
        <taxon>Pseudonocardiaceae</taxon>
        <taxon>Actinokineospora</taxon>
    </lineage>
</organism>
<reference evidence="2" key="1">
    <citation type="submission" date="2016-10" db="EMBL/GenBank/DDBJ databases">
        <authorList>
            <person name="Varghese N."/>
            <person name="Submissions S."/>
        </authorList>
    </citation>
    <scope>NUCLEOTIDE SEQUENCE [LARGE SCALE GENOMIC DNA]</scope>
    <source>
        <strain evidence="2">IBRC-M 10655</strain>
    </source>
</reference>
<dbReference type="Proteomes" id="UP000199651">
    <property type="component" value="Unassembled WGS sequence"/>
</dbReference>
<protein>
    <submittedName>
        <fullName evidence="1">Uncharacterized protein</fullName>
    </submittedName>
</protein>
<proteinExistence type="predicted"/>
<gene>
    <name evidence="1" type="ORF">SAMN05192558_102300</name>
</gene>
<dbReference type="AlphaFoldDB" id="A0A1H0HX13"/>
<keyword evidence="2" id="KW-1185">Reference proteome</keyword>
<name>A0A1H0HX13_9PSEU</name>
<accession>A0A1H0HX13</accession>